<dbReference type="EMBL" id="SODF01000001">
    <property type="protein sequence ID" value="TDW22786.1"/>
    <property type="molecule type" value="Genomic_DNA"/>
</dbReference>
<protein>
    <submittedName>
        <fullName evidence="6">Fibronectin type III domain protein</fullName>
    </submittedName>
</protein>
<reference evidence="6 7" key="1">
    <citation type="submission" date="2019-03" db="EMBL/GenBank/DDBJ databases">
        <title>Genomic Encyclopedia of Type Strains, Phase III (KMG-III): the genomes of soil and plant-associated and newly described type strains.</title>
        <authorList>
            <person name="Whitman W."/>
        </authorList>
    </citation>
    <scope>NUCLEOTIDE SEQUENCE [LARGE SCALE GENOMIC DNA]</scope>
    <source>
        <strain evidence="6 7">VKM Ac-2570</strain>
    </source>
</reference>
<accession>A0A4R7ZYE8</accession>
<feature type="domain" description="Fibronectin type-III" evidence="5">
    <location>
        <begin position="375"/>
        <end position="469"/>
    </location>
</feature>
<evidence type="ECO:0000256" key="1">
    <source>
        <dbReference type="ARBA" id="ARBA00022737"/>
    </source>
</evidence>
<dbReference type="Pfam" id="PF00041">
    <property type="entry name" value="fn3"/>
    <property type="match status" value="5"/>
</dbReference>
<sequence>MLDTGTHIGVPTTTPVPAQGTVTVQFTGRNGVPASGVSAIQANIITISPTATGSLFAWPAGETVPAAPNFYFYASSGFTSSASTVRLSAAGQVSFKNGSAGTVRILADVTGYYTDASSQTSGNRFVPLKQSRVIDTRNKIGVTTNTPVPANSAITVAIASKGGLPAAANITAAVVNVTAWSPTAAGGWTMYPGGSTRPSAYHGNFAAGKPYTNSAVVQLSSTGSLTLFNVASGTTHYTVDVVGYFTAATNPAAVSLRVVPVAQQRLLDTGSAALVPVGGVQTLQLFGKAGLPASGVAFAALRVTAYGSTTSGEVVTYPGNETRPTAVTDVAPPSGNTLSYNLMWARVSPTGTVSIVNGTNAGVRMYVDIQAYAVAPGKPNPPTNVTGGARDQAVEVRWDPPADSGDLAISGYDVVTTPGGQIVSSTSTSVVVQGLTNGTSYTFQVRTKTAAAMSDYSAASQPIKPAVPAPPGPPFITSTLGRDSSAVVTWTAPEGAVDQVVDYRVTTIPATTTVTVPGDERTANLTGLTNGQLYKVVVSATNANGTTSSAPSAVTPTPAEVPLVPVALSIFQLDARLDIQWVQPADGGADIIDYEVVAEPGDHRIVIPAGTTVTGFTGLDNGTAYTVTVRARNKAGSGEWAQGSGTPAAARVPEIPTDLQASVTDNGSVTVAWEAPVDTGSAPISGYRVTVNPGGRVIDTPSPSVVVDGLDQQTEYTFAVAALNTHGVSQPTAASQPIKPTVEVQQAPVVLSADSMSRIANVGTTSISVVSPNAQLSAVQAGDIVVATSSAATPEGLLRKVLRVDSGGSVLVFQTEDASLEQVLSDGALARNIKLKDSDGMQFEQQLPGVTLRHPTIKGKTLVQGAPRSRAGKAGTVDPTFGLHDGKMVFEFAGDVDPNVHLEASGELDPEWQAYSHRDGSQYVSAFTIKADTDVEYRFDAEIFKKETERRIPIGHLSGGCVTVPIGRVPVEICPGVDLYLVLTTDGRAGARVIARTSGQFGVDLQWRDGHVVPAPFGEQALSSQPEAIPFGNVEETLALEPDLALRFYGSTGPFLTAKPYLRAEADTDKDPFIGVYLGVELGAGLTVDLFTKNLVHWEAPELFRWEKPVWDSGGPIRNVLIDPPSTQLAVGEHVDLNSHVYGYPDAPATWSVEQGPGTIGADGVYTAVQDGLVKIKAAVPGDATRPDLHAEAAIYVGPHAPSAPRDVAVSPGNLAANVTWREPEQSGGNPIDHYVLTTAPDSGTHTAPGSTLSAVIGGLRAGVNYVVSVYAVTSAGQSDPATSDPVVVGTPLLDNPGANDLMRGMAGTTNSIPVELSDDGRYAFFPLSIRPDEVAPPGIPQDGNFYLVRRDLATGQIELASRQPDGKTPQILATSPAAGPELDSASSSDGRSIAYVVDSDGPARRVLVYDFATQRVWSADTGVPERILRMDLSAAGNVVALGTAGDNPSDPQHSNKKVFRVVQGGAATRIDMCTSTTVCDAAYFVALAGDGNTVVYDMGVNNNQSPYFNANNTYVFYNASTGQFTMPYFKQGGLPFGAEFSRNLQYFVGTVVVGWPNPTEAATVVKRVGTGVVTEADMIERGYLWDHPGLPLAISDDGKIVAYGPGPVEEDPPPSPMKFVVRNLTTGVRTEIQDLGIWATTGVSGTSMARDGSVVAWTPGRSFVEPTQPRHPMGQRIG</sequence>
<dbReference type="InterPro" id="IPR036116">
    <property type="entry name" value="FN3_sf"/>
</dbReference>
<feature type="domain" description="Fibronectin type-III" evidence="5">
    <location>
        <begin position="564"/>
        <end position="653"/>
    </location>
</feature>
<dbReference type="InterPro" id="IPR013783">
    <property type="entry name" value="Ig-like_fold"/>
</dbReference>
<dbReference type="GO" id="GO:0016798">
    <property type="term" value="F:hydrolase activity, acting on glycosyl bonds"/>
    <property type="evidence" value="ECO:0007669"/>
    <property type="project" value="UniProtKB-KW"/>
</dbReference>
<dbReference type="SUPFAM" id="SSF49265">
    <property type="entry name" value="Fibronectin type III"/>
    <property type="match status" value="3"/>
</dbReference>
<gene>
    <name evidence="6" type="ORF">EV650_1632</name>
</gene>
<feature type="domain" description="Fibronectin type-III" evidence="5">
    <location>
        <begin position="470"/>
        <end position="562"/>
    </location>
</feature>
<keyword evidence="3" id="KW-0624">Polysaccharide degradation</keyword>
<evidence type="ECO:0000256" key="4">
    <source>
        <dbReference type="SAM" id="MobiDB-lite"/>
    </source>
</evidence>
<feature type="domain" description="Fibronectin type-III" evidence="5">
    <location>
        <begin position="655"/>
        <end position="744"/>
    </location>
</feature>
<dbReference type="InterPro" id="IPR003961">
    <property type="entry name" value="FN3_dom"/>
</dbReference>
<dbReference type="Proteomes" id="UP000295447">
    <property type="component" value="Unassembled WGS sequence"/>
</dbReference>
<dbReference type="InterPro" id="IPR050964">
    <property type="entry name" value="Striated_Muscle_Regulatory"/>
</dbReference>
<dbReference type="RefSeq" id="WP_134116881.1">
    <property type="nucleotide sequence ID" value="NZ_SODF01000001.1"/>
</dbReference>
<keyword evidence="1" id="KW-0677">Repeat</keyword>
<keyword evidence="3" id="KW-0119">Carbohydrate metabolism</keyword>
<dbReference type="PROSITE" id="PS50853">
    <property type="entry name" value="FN3"/>
    <property type="match status" value="5"/>
</dbReference>
<dbReference type="CDD" id="cd00063">
    <property type="entry name" value="FN3"/>
    <property type="match status" value="5"/>
</dbReference>
<evidence type="ECO:0000259" key="5">
    <source>
        <dbReference type="PROSITE" id="PS50853"/>
    </source>
</evidence>
<proteinExistence type="predicted"/>
<organism evidence="6 7">
    <name type="scientific">Kribbella kalugense</name>
    <dbReference type="NCBI Taxonomy" id="2512221"/>
    <lineage>
        <taxon>Bacteria</taxon>
        <taxon>Bacillati</taxon>
        <taxon>Actinomycetota</taxon>
        <taxon>Actinomycetes</taxon>
        <taxon>Propionibacteriales</taxon>
        <taxon>Kribbellaceae</taxon>
        <taxon>Kribbella</taxon>
    </lineage>
</organism>
<keyword evidence="2" id="KW-0378">Hydrolase</keyword>
<feature type="region of interest" description="Disordered" evidence="4">
    <location>
        <begin position="1360"/>
        <end position="1389"/>
    </location>
</feature>
<evidence type="ECO:0000313" key="6">
    <source>
        <dbReference type="EMBL" id="TDW22786.1"/>
    </source>
</evidence>
<dbReference type="GO" id="GO:0000272">
    <property type="term" value="P:polysaccharide catabolic process"/>
    <property type="evidence" value="ECO:0007669"/>
    <property type="project" value="UniProtKB-KW"/>
</dbReference>
<evidence type="ECO:0000313" key="7">
    <source>
        <dbReference type="Proteomes" id="UP000295447"/>
    </source>
</evidence>
<dbReference type="SUPFAM" id="SSF69322">
    <property type="entry name" value="Tricorn protease domain 2"/>
    <property type="match status" value="1"/>
</dbReference>
<name>A0A4R7ZYE8_9ACTN</name>
<dbReference type="Gene3D" id="2.60.40.10">
    <property type="entry name" value="Immunoglobulins"/>
    <property type="match status" value="5"/>
</dbReference>
<dbReference type="PANTHER" id="PTHR13817">
    <property type="entry name" value="TITIN"/>
    <property type="match status" value="1"/>
</dbReference>
<dbReference type="OrthoDB" id="5241356at2"/>
<keyword evidence="7" id="KW-1185">Reference proteome</keyword>
<keyword evidence="2" id="KW-0326">Glycosidase</keyword>
<comment type="caution">
    <text evidence="6">The sequence shown here is derived from an EMBL/GenBank/DDBJ whole genome shotgun (WGS) entry which is preliminary data.</text>
</comment>
<evidence type="ECO:0000256" key="2">
    <source>
        <dbReference type="ARBA" id="ARBA00023295"/>
    </source>
</evidence>
<dbReference type="SMART" id="SM00060">
    <property type="entry name" value="FN3"/>
    <property type="match status" value="5"/>
</dbReference>
<feature type="domain" description="Fibronectin type-III" evidence="5">
    <location>
        <begin position="1201"/>
        <end position="1294"/>
    </location>
</feature>
<evidence type="ECO:0000256" key="3">
    <source>
        <dbReference type="ARBA" id="ARBA00023326"/>
    </source>
</evidence>
<dbReference type="PANTHER" id="PTHR13817:SF166">
    <property type="entry name" value="NEURONAL IGCAM-RELATED"/>
    <property type="match status" value="1"/>
</dbReference>